<evidence type="ECO:0000313" key="2">
    <source>
        <dbReference type="EMBL" id="GAA1843883.1"/>
    </source>
</evidence>
<dbReference type="EMBL" id="BAAAQK010000005">
    <property type="protein sequence ID" value="GAA1843883.1"/>
    <property type="molecule type" value="Genomic_DNA"/>
</dbReference>
<feature type="domain" description="Helix-turn-helix" evidence="1">
    <location>
        <begin position="13"/>
        <end position="60"/>
    </location>
</feature>
<organism evidence="2 3">
    <name type="scientific">Pseudonocardia ailaonensis</name>
    <dbReference type="NCBI Taxonomy" id="367279"/>
    <lineage>
        <taxon>Bacteria</taxon>
        <taxon>Bacillati</taxon>
        <taxon>Actinomycetota</taxon>
        <taxon>Actinomycetes</taxon>
        <taxon>Pseudonocardiales</taxon>
        <taxon>Pseudonocardiaceae</taxon>
        <taxon>Pseudonocardia</taxon>
    </lineage>
</organism>
<sequence>MRQHETPEEAPRFYSVAATARMLGMSEMTLYRAIKDGEFPALKIRGRVVVPARALEVMAETAVSESRAVDVADWTYDAGEVRRGHA</sequence>
<evidence type="ECO:0000259" key="1">
    <source>
        <dbReference type="Pfam" id="PF12728"/>
    </source>
</evidence>
<evidence type="ECO:0000313" key="3">
    <source>
        <dbReference type="Proteomes" id="UP001500449"/>
    </source>
</evidence>
<gene>
    <name evidence="2" type="ORF">GCM10009836_24070</name>
</gene>
<keyword evidence="3" id="KW-1185">Reference proteome</keyword>
<dbReference type="InterPro" id="IPR041657">
    <property type="entry name" value="HTH_17"/>
</dbReference>
<name>A0ABN2MY38_9PSEU</name>
<reference evidence="2 3" key="1">
    <citation type="journal article" date="2019" name="Int. J. Syst. Evol. Microbiol.">
        <title>The Global Catalogue of Microorganisms (GCM) 10K type strain sequencing project: providing services to taxonomists for standard genome sequencing and annotation.</title>
        <authorList>
            <consortium name="The Broad Institute Genomics Platform"/>
            <consortium name="The Broad Institute Genome Sequencing Center for Infectious Disease"/>
            <person name="Wu L."/>
            <person name="Ma J."/>
        </authorList>
    </citation>
    <scope>NUCLEOTIDE SEQUENCE [LARGE SCALE GENOMIC DNA]</scope>
    <source>
        <strain evidence="2 3">JCM 16009</strain>
    </source>
</reference>
<dbReference type="RefSeq" id="WP_344415561.1">
    <property type="nucleotide sequence ID" value="NZ_BAAAQK010000005.1"/>
</dbReference>
<accession>A0ABN2MY38</accession>
<protein>
    <recommendedName>
        <fullName evidence="1">Helix-turn-helix domain-containing protein</fullName>
    </recommendedName>
</protein>
<dbReference type="Proteomes" id="UP001500449">
    <property type="component" value="Unassembled WGS sequence"/>
</dbReference>
<proteinExistence type="predicted"/>
<comment type="caution">
    <text evidence="2">The sequence shown here is derived from an EMBL/GenBank/DDBJ whole genome shotgun (WGS) entry which is preliminary data.</text>
</comment>
<dbReference type="Pfam" id="PF12728">
    <property type="entry name" value="HTH_17"/>
    <property type="match status" value="1"/>
</dbReference>